<dbReference type="KEGG" id="haad:MW046_16520"/>
<evidence type="ECO:0000313" key="2">
    <source>
        <dbReference type="Proteomes" id="UP000831768"/>
    </source>
</evidence>
<evidence type="ECO:0000313" key="1">
    <source>
        <dbReference type="EMBL" id="UPM44644.1"/>
    </source>
</evidence>
<geneLocation type="plasmid" evidence="1 2">
    <name>unnamed2</name>
</geneLocation>
<keyword evidence="2" id="KW-1185">Reference proteome</keyword>
<gene>
    <name evidence="1" type="ORF">MW046_16520</name>
</gene>
<reference evidence="1" key="1">
    <citation type="submission" date="2022-04" db="EMBL/GenBank/DDBJ databases">
        <title>Halocatena sp. nov., isolated from a salt lake.</title>
        <authorList>
            <person name="Cui H.-L."/>
        </authorList>
    </citation>
    <scope>NUCLEOTIDE SEQUENCE</scope>
    <source>
        <strain evidence="1">AD-1</strain>
        <plasmid evidence="1">unnamed2</plasmid>
    </source>
</reference>
<dbReference type="GeneID" id="71929685"/>
<protein>
    <submittedName>
        <fullName evidence="1">Uncharacterized protein</fullName>
    </submittedName>
</protein>
<accession>A0A8U0A6K1</accession>
<proteinExistence type="predicted"/>
<dbReference type="EMBL" id="CP096021">
    <property type="protein sequence ID" value="UPM44644.1"/>
    <property type="molecule type" value="Genomic_DNA"/>
</dbReference>
<dbReference type="RefSeq" id="WP_247995298.1">
    <property type="nucleotide sequence ID" value="NZ_CP096021.1"/>
</dbReference>
<organism evidence="1 2">
    <name type="scientific">Halocatena salina</name>
    <dbReference type="NCBI Taxonomy" id="2934340"/>
    <lineage>
        <taxon>Archaea</taxon>
        <taxon>Methanobacteriati</taxon>
        <taxon>Methanobacteriota</taxon>
        <taxon>Stenosarchaea group</taxon>
        <taxon>Halobacteria</taxon>
        <taxon>Halobacteriales</taxon>
        <taxon>Natronomonadaceae</taxon>
        <taxon>Halocatena</taxon>
    </lineage>
</organism>
<dbReference type="Proteomes" id="UP000831768">
    <property type="component" value="Plasmid unnamed2"/>
</dbReference>
<keyword evidence="1" id="KW-0614">Plasmid</keyword>
<sequence>MPVTLVLSTNDAPIPHATSRLFLDTVLSDDTTIFEFPTGHVGTLVGASAHAAWHQRVDPTSASCVGTLPNTTGR</sequence>
<dbReference type="AlphaFoldDB" id="A0A8U0A6K1"/>
<name>A0A8U0A6K1_9EURY</name>